<dbReference type="InterPro" id="IPR002182">
    <property type="entry name" value="NB-ARC"/>
</dbReference>
<evidence type="ECO:0000313" key="4">
    <source>
        <dbReference type="Proteomes" id="UP000800035"/>
    </source>
</evidence>
<dbReference type="GO" id="GO:0043531">
    <property type="term" value="F:ADP binding"/>
    <property type="evidence" value="ECO:0007669"/>
    <property type="project" value="InterPro"/>
</dbReference>
<gene>
    <name evidence="3" type="ORF">CC80DRAFT_493630</name>
</gene>
<dbReference type="Gene3D" id="3.40.50.300">
    <property type="entry name" value="P-loop containing nucleotide triphosphate hydrolases"/>
    <property type="match status" value="1"/>
</dbReference>
<feature type="compositionally biased region" description="Basic residues" evidence="1">
    <location>
        <begin position="1013"/>
        <end position="1022"/>
    </location>
</feature>
<evidence type="ECO:0000313" key="3">
    <source>
        <dbReference type="EMBL" id="KAF1954477.1"/>
    </source>
</evidence>
<protein>
    <submittedName>
        <fullName evidence="3">Kinesin light chain</fullName>
    </submittedName>
</protein>
<dbReference type="Proteomes" id="UP000800035">
    <property type="component" value="Unassembled WGS sequence"/>
</dbReference>
<dbReference type="Gene3D" id="1.25.40.10">
    <property type="entry name" value="Tetratricopeptide repeat domain"/>
    <property type="match status" value="2"/>
</dbReference>
<dbReference type="GO" id="GO:0003824">
    <property type="term" value="F:catalytic activity"/>
    <property type="evidence" value="ECO:0007669"/>
    <property type="project" value="InterPro"/>
</dbReference>
<evidence type="ECO:0000256" key="1">
    <source>
        <dbReference type="SAM" id="MobiDB-lite"/>
    </source>
</evidence>
<dbReference type="InterPro" id="IPR035994">
    <property type="entry name" value="Nucleoside_phosphorylase_sf"/>
</dbReference>
<dbReference type="Pfam" id="PF00931">
    <property type="entry name" value="NB-ARC"/>
    <property type="match status" value="1"/>
</dbReference>
<evidence type="ECO:0000259" key="2">
    <source>
        <dbReference type="Pfam" id="PF00931"/>
    </source>
</evidence>
<dbReference type="PANTHER" id="PTHR46082:SF6">
    <property type="entry name" value="AAA+ ATPASE DOMAIN-CONTAINING PROTEIN-RELATED"/>
    <property type="match status" value="1"/>
</dbReference>
<name>A0A6A5TZV6_9PLEO</name>
<dbReference type="InterPro" id="IPR011990">
    <property type="entry name" value="TPR-like_helical_dom_sf"/>
</dbReference>
<accession>A0A6A5TZV6</accession>
<dbReference type="SUPFAM" id="SSF52540">
    <property type="entry name" value="P-loop containing nucleoside triphosphate hydrolases"/>
    <property type="match status" value="1"/>
</dbReference>
<dbReference type="Gene3D" id="3.40.50.1580">
    <property type="entry name" value="Nucleoside phosphorylase domain"/>
    <property type="match status" value="1"/>
</dbReference>
<dbReference type="SUPFAM" id="SSF53167">
    <property type="entry name" value="Purine and uridine phosphorylases"/>
    <property type="match status" value="1"/>
</dbReference>
<feature type="domain" description="NB-ARC" evidence="2">
    <location>
        <begin position="357"/>
        <end position="530"/>
    </location>
</feature>
<dbReference type="InterPro" id="IPR019734">
    <property type="entry name" value="TPR_rpt"/>
</dbReference>
<dbReference type="EMBL" id="ML976998">
    <property type="protein sequence ID" value="KAF1954477.1"/>
    <property type="molecule type" value="Genomic_DNA"/>
</dbReference>
<dbReference type="OrthoDB" id="626167at2759"/>
<dbReference type="Pfam" id="PF13424">
    <property type="entry name" value="TPR_12"/>
    <property type="match status" value="3"/>
</dbReference>
<dbReference type="SMART" id="SM00028">
    <property type="entry name" value="TPR"/>
    <property type="match status" value="5"/>
</dbReference>
<keyword evidence="4" id="KW-1185">Reference proteome</keyword>
<dbReference type="AlphaFoldDB" id="A0A6A5TZV6"/>
<proteinExistence type="predicted"/>
<organism evidence="3 4">
    <name type="scientific">Byssothecium circinans</name>
    <dbReference type="NCBI Taxonomy" id="147558"/>
    <lineage>
        <taxon>Eukaryota</taxon>
        <taxon>Fungi</taxon>
        <taxon>Dikarya</taxon>
        <taxon>Ascomycota</taxon>
        <taxon>Pezizomycotina</taxon>
        <taxon>Dothideomycetes</taxon>
        <taxon>Pleosporomycetidae</taxon>
        <taxon>Pleosporales</taxon>
        <taxon>Massarineae</taxon>
        <taxon>Massarinaceae</taxon>
        <taxon>Byssothecium</taxon>
    </lineage>
</organism>
<dbReference type="InterPro" id="IPR027417">
    <property type="entry name" value="P-loop_NTPase"/>
</dbReference>
<dbReference type="SUPFAM" id="SSF48452">
    <property type="entry name" value="TPR-like"/>
    <property type="match status" value="2"/>
</dbReference>
<dbReference type="PANTHER" id="PTHR46082">
    <property type="entry name" value="ATP/GTP-BINDING PROTEIN-RELATED"/>
    <property type="match status" value="1"/>
</dbReference>
<dbReference type="GO" id="GO:0009116">
    <property type="term" value="P:nucleoside metabolic process"/>
    <property type="evidence" value="ECO:0007669"/>
    <property type="project" value="InterPro"/>
</dbReference>
<sequence>MAGNKQLTCADYYVAWICPVADLELLPARLMLDEEHPNPPYDTHFDENTYICGSINSHAVVVATLPQGQTGNVNAGRLTGSMFKTFPNIRMAVLVGTGGGIPRPEVPEDSLQDVHLGDVVVGWPGDGKPACVYHDRGRAKVDGQLEMVGTMQDPDWRLTSALGILVSDHDMGKTTFDDQRARLQRHKKKHKFAYPGAEHDKLFKAAYRHAGDYGSKCVTCDQNELVQRPQRAKEDQHTLVFHQGRIATGNAVIQDGELRDKISARCDGALCVEIEAAGVDANRRCLVIRGISDYADSHKSDMWRSYAASNAAAFTRELLCRVQPGTVKEMEGASEAPWLVPLPRPPSFVGRKAQLVQLSAHISAEGCGRLAIYGLGGCGKTALALEAAYGTRERQPARAIFWVPTVSQESFEQAYREIGRLLRIPGVADAKANVKQLVKARLSDEGFGQWLMVVDNADDDSVLFGPLQEGGVTDRLIDHLPHSRKGSIVFTTRTCKAAVKLARSNHIQLNELDDAEAKKMLEQLVLPNKDLLEDGKGVHEFLELVTYLPLAIVQAVAFMVGNNTRVSEYMAIYRGSERDATDLLRRDFEDQGRYRQIQNPVAITWYISFSKIQEQDTLAAEYLSLMACTTGEAVPASLLWPGSTKLATTEALGTLNAYAFITERQRQQSRTGVRQHERAFDMHRLVRLATRNWLREHNQWQEWASKALARLVEVVPFGDYDTRETWTAYLPHAMHVVGLREVHEAEDRIWLLERVGLCEQTLGRYRAAEQALGQVLERREKVLGKGHPDTLASMNNLALVLVNQGKYAEAKAMHQETLALRKKVLGKEHPDTLLSINNLARVLSYQGNYQGKYAEAEAMHRETLALREKVLGKEHPDTLIGLNNMAITLSLQGKYAEAEAMYQETLALGEKVLGKEHPDTLASVYFVAYSLRHQHQYEEALPLYQRAFTGFQDALGPNHPKTRACLYHYASAQRSADASRSANERHELIDAVSEGVHSAPQGPTTTEPASRPKGQKRRRLKK</sequence>
<reference evidence="3" key="1">
    <citation type="journal article" date="2020" name="Stud. Mycol.">
        <title>101 Dothideomycetes genomes: a test case for predicting lifestyles and emergence of pathogens.</title>
        <authorList>
            <person name="Haridas S."/>
            <person name="Albert R."/>
            <person name="Binder M."/>
            <person name="Bloem J."/>
            <person name="Labutti K."/>
            <person name="Salamov A."/>
            <person name="Andreopoulos B."/>
            <person name="Baker S."/>
            <person name="Barry K."/>
            <person name="Bills G."/>
            <person name="Bluhm B."/>
            <person name="Cannon C."/>
            <person name="Castanera R."/>
            <person name="Culley D."/>
            <person name="Daum C."/>
            <person name="Ezra D."/>
            <person name="Gonzalez J."/>
            <person name="Henrissat B."/>
            <person name="Kuo A."/>
            <person name="Liang C."/>
            <person name="Lipzen A."/>
            <person name="Lutzoni F."/>
            <person name="Magnuson J."/>
            <person name="Mondo S."/>
            <person name="Nolan M."/>
            <person name="Ohm R."/>
            <person name="Pangilinan J."/>
            <person name="Park H.-J."/>
            <person name="Ramirez L."/>
            <person name="Alfaro M."/>
            <person name="Sun H."/>
            <person name="Tritt A."/>
            <person name="Yoshinaga Y."/>
            <person name="Zwiers L.-H."/>
            <person name="Turgeon B."/>
            <person name="Goodwin S."/>
            <person name="Spatafora J."/>
            <person name="Crous P."/>
            <person name="Grigoriev I."/>
        </authorList>
    </citation>
    <scope>NUCLEOTIDE SEQUENCE</scope>
    <source>
        <strain evidence="3">CBS 675.92</strain>
    </source>
</reference>
<dbReference type="InterPro" id="IPR053137">
    <property type="entry name" value="NLR-like"/>
</dbReference>
<feature type="region of interest" description="Disordered" evidence="1">
    <location>
        <begin position="977"/>
        <end position="1022"/>
    </location>
</feature>